<feature type="domain" description="ZZ-type" evidence="5">
    <location>
        <begin position="68"/>
        <end position="123"/>
    </location>
</feature>
<reference evidence="6" key="1">
    <citation type="submission" date="2014-12" db="EMBL/GenBank/DDBJ databases">
        <title>Insight into the proteome of Arion vulgaris.</title>
        <authorList>
            <person name="Aradska J."/>
            <person name="Bulat T."/>
            <person name="Smidak R."/>
            <person name="Sarate P."/>
            <person name="Gangsoo J."/>
            <person name="Sialana F."/>
            <person name="Bilban M."/>
            <person name="Lubec G."/>
        </authorList>
    </citation>
    <scope>NUCLEOTIDE SEQUENCE</scope>
    <source>
        <tissue evidence="6">Skin</tissue>
    </source>
</reference>
<dbReference type="SUPFAM" id="SSF57850">
    <property type="entry name" value="RING/U-box"/>
    <property type="match status" value="2"/>
</dbReference>
<dbReference type="PROSITE" id="PS01357">
    <property type="entry name" value="ZF_ZZ_1"/>
    <property type="match status" value="1"/>
</dbReference>
<dbReference type="GO" id="GO:0008270">
    <property type="term" value="F:zinc ion binding"/>
    <property type="evidence" value="ECO:0007669"/>
    <property type="project" value="UniProtKB-KW"/>
</dbReference>
<evidence type="ECO:0000256" key="3">
    <source>
        <dbReference type="ARBA" id="ARBA00022833"/>
    </source>
</evidence>
<feature type="domain" description="ZZ-type" evidence="5">
    <location>
        <begin position="117"/>
        <end position="172"/>
    </location>
</feature>
<dbReference type="CDD" id="cd02249">
    <property type="entry name" value="ZZ"/>
    <property type="match status" value="1"/>
</dbReference>
<keyword evidence="1" id="KW-0479">Metal-binding</keyword>
<evidence type="ECO:0000256" key="4">
    <source>
        <dbReference type="PROSITE-ProRule" id="PRU00228"/>
    </source>
</evidence>
<evidence type="ECO:0000256" key="2">
    <source>
        <dbReference type="ARBA" id="ARBA00022771"/>
    </source>
</evidence>
<dbReference type="EMBL" id="HACG01017055">
    <property type="protein sequence ID" value="CEK63920.1"/>
    <property type="molecule type" value="Transcribed_RNA"/>
</dbReference>
<sequence>TVKMRDFNVADLKEEDEISEYEQSMKWYGEINANDINNWFSMKEGTKEDKKLLQALKMFVARFSDVLDVEISCDGCGVTLPGRRYRCLQCMDMDLCNSCFSGGVEPEEHRDNHEIVHLVYKCNHCQAFIVGTRIHCNECDDFDLCLGCHIKLKFPPGHTEAHVITRLPMVKLKTSQLSNSSLKAYIHQHVWLLYTSLTLTLSDIVYGRDAGIMYLDSDYIKIAGQLQQQCITQAITCLNNVTGEIDGEAEKEMPLEKRREQRFAMHSQERIMGLLGAVMPDNEKKEQVTGAGFNFYTEEFLNQLLKISRGEQGHELNTQHWHFVSQGDY</sequence>
<dbReference type="InterPro" id="IPR043145">
    <property type="entry name" value="Znf_ZZ_sf"/>
</dbReference>
<dbReference type="PANTHER" id="PTHR22772:SF4">
    <property type="entry name" value="ZINC FINGER ZZ-TYPE AND EF-HAND DOMAIN-CONTAINING PROTEIN 1"/>
    <property type="match status" value="1"/>
</dbReference>
<keyword evidence="3" id="KW-0862">Zinc</keyword>
<evidence type="ECO:0000259" key="5">
    <source>
        <dbReference type="PROSITE" id="PS50135"/>
    </source>
</evidence>
<name>A0A0B6Z891_9EUPU</name>
<proteinExistence type="predicted"/>
<dbReference type="PROSITE" id="PS50135">
    <property type="entry name" value="ZF_ZZ_2"/>
    <property type="match status" value="2"/>
</dbReference>
<organism evidence="6">
    <name type="scientific">Arion vulgaris</name>
    <dbReference type="NCBI Taxonomy" id="1028688"/>
    <lineage>
        <taxon>Eukaryota</taxon>
        <taxon>Metazoa</taxon>
        <taxon>Spiralia</taxon>
        <taxon>Lophotrochozoa</taxon>
        <taxon>Mollusca</taxon>
        <taxon>Gastropoda</taxon>
        <taxon>Heterobranchia</taxon>
        <taxon>Euthyneura</taxon>
        <taxon>Panpulmonata</taxon>
        <taxon>Eupulmonata</taxon>
        <taxon>Stylommatophora</taxon>
        <taxon>Helicina</taxon>
        <taxon>Arionoidea</taxon>
        <taxon>Arionidae</taxon>
        <taxon>Arion</taxon>
    </lineage>
</organism>
<dbReference type="Gene3D" id="3.30.60.90">
    <property type="match status" value="2"/>
</dbReference>
<evidence type="ECO:0000313" key="6">
    <source>
        <dbReference type="EMBL" id="CEK63920.1"/>
    </source>
</evidence>
<gene>
    <name evidence="6" type="primary">ORF49969</name>
</gene>
<dbReference type="InterPro" id="IPR000433">
    <property type="entry name" value="Znf_ZZ"/>
</dbReference>
<dbReference type="SMART" id="SM00291">
    <property type="entry name" value="ZnF_ZZ"/>
    <property type="match status" value="2"/>
</dbReference>
<feature type="non-terminal residue" evidence="6">
    <location>
        <position position="1"/>
    </location>
</feature>
<accession>A0A0B6Z891</accession>
<evidence type="ECO:0000256" key="1">
    <source>
        <dbReference type="ARBA" id="ARBA00022723"/>
    </source>
</evidence>
<dbReference type="Pfam" id="PF00569">
    <property type="entry name" value="ZZ"/>
    <property type="match status" value="2"/>
</dbReference>
<dbReference type="AlphaFoldDB" id="A0A0B6Z891"/>
<dbReference type="PANTHER" id="PTHR22772">
    <property type="entry name" value="NOVEL ZZ TYPE ZINC FINGER DOMAIN CONTAINING PROTEIN"/>
    <property type="match status" value="1"/>
</dbReference>
<dbReference type="InterPro" id="IPR040099">
    <property type="entry name" value="ZZEF1"/>
</dbReference>
<keyword evidence="2 4" id="KW-0863">Zinc-finger</keyword>
<protein>
    <recommendedName>
        <fullName evidence="5">ZZ-type domain-containing protein</fullName>
    </recommendedName>
</protein>